<dbReference type="InterPro" id="IPR059100">
    <property type="entry name" value="TSP3_bac"/>
</dbReference>
<dbReference type="SUPFAM" id="SSF53474">
    <property type="entry name" value="alpha/beta-Hydrolases"/>
    <property type="match status" value="1"/>
</dbReference>
<evidence type="ECO:0000259" key="7">
    <source>
        <dbReference type="PROSITE" id="PS51272"/>
    </source>
</evidence>
<dbReference type="RefSeq" id="WP_236340238.1">
    <property type="nucleotide sequence ID" value="NZ_CAKMMF010000008.1"/>
</dbReference>
<dbReference type="SUPFAM" id="SSF53300">
    <property type="entry name" value="vWA-like"/>
    <property type="match status" value="1"/>
</dbReference>
<dbReference type="Gene3D" id="4.10.1080.10">
    <property type="entry name" value="TSP type-3 repeat"/>
    <property type="match status" value="1"/>
</dbReference>
<organism evidence="8 9">
    <name type="scientific">Paenibacillus plantiphilus</name>
    <dbReference type="NCBI Taxonomy" id="2905650"/>
    <lineage>
        <taxon>Bacteria</taxon>
        <taxon>Bacillati</taxon>
        <taxon>Bacillota</taxon>
        <taxon>Bacilli</taxon>
        <taxon>Bacillales</taxon>
        <taxon>Paenibacillaceae</taxon>
        <taxon>Paenibacillus</taxon>
    </lineage>
</organism>
<name>A0ABM9C5U1_9BACL</name>
<dbReference type="Pfam" id="PF18884">
    <property type="entry name" value="TSP3_bac"/>
    <property type="match status" value="4"/>
</dbReference>
<evidence type="ECO:0000256" key="5">
    <source>
        <dbReference type="SAM" id="MobiDB-lite"/>
    </source>
</evidence>
<reference evidence="8" key="1">
    <citation type="submission" date="2022-01" db="EMBL/GenBank/DDBJ databases">
        <authorList>
            <person name="Criscuolo A."/>
        </authorList>
    </citation>
    <scope>NUCLEOTIDE SEQUENCE</scope>
    <source>
        <strain evidence="8">CIP111893</strain>
    </source>
</reference>
<dbReference type="Proteomes" id="UP000838686">
    <property type="component" value="Unassembled WGS sequence"/>
</dbReference>
<feature type="domain" description="SLH" evidence="7">
    <location>
        <begin position="173"/>
        <end position="236"/>
    </location>
</feature>
<proteinExistence type="predicted"/>
<comment type="subcellular location">
    <subcellularLocation>
        <location evidence="1">Secreted</location>
    </subcellularLocation>
</comment>
<dbReference type="InterPro" id="IPR001119">
    <property type="entry name" value="SLH_dom"/>
</dbReference>
<dbReference type="InterPro" id="IPR029058">
    <property type="entry name" value="AB_hydrolase_fold"/>
</dbReference>
<evidence type="ECO:0000259" key="6">
    <source>
        <dbReference type="PROSITE" id="PS50234"/>
    </source>
</evidence>
<keyword evidence="4" id="KW-0106">Calcium</keyword>
<evidence type="ECO:0000256" key="3">
    <source>
        <dbReference type="ARBA" id="ARBA00022729"/>
    </source>
</evidence>
<keyword evidence="2" id="KW-0964">Secreted</keyword>
<dbReference type="InterPro" id="IPR053180">
    <property type="entry name" value="Ca-binding_acidic-repeat"/>
</dbReference>
<evidence type="ECO:0000256" key="1">
    <source>
        <dbReference type="ARBA" id="ARBA00004613"/>
    </source>
</evidence>
<sequence length="1341" mass="144950">MFSQSGNIANAGKTRRAFKWISLTAAFILLIQLVLPLAGTTYAQGQNYQDIERHWAKADIQYLINHKVVTGISENGALVIHPDSGLTRAEFITLLVRGFIPSSQLEQELKAVASSPFADTAGHWASGYIAVAKDHGIAQGYNGVIFKPDHAITRAEIAAFILKIAAPNSAAGKGLSFSDVAPTHWAYKAISYAVEGGIALGFPDGSFKPSDSANRAQGMTMIARSMRNAEQSSQESAAADAFTMKASTSAVKKGDKVNLTIETTTTGLEFTVKWTTDGGNLTAGEDGKSAVWSTNDDADKEYLISAAIQWQGKEIVKTAAITGTKTAAVIEGGSYYPPDNSSQGSGSQSNDSADDDKDGLTNGMEATLGTNPSKPDTDGDGLTDGYEVHVLKSSPLKADSDSDGLTDSFEAATGALDPTMADTDADGTPDGAEDLDGDGLSNTEEQRHQTYPETADTDGDELADGVEVNKHRTSPLKKDTDEDDLDDGSEIKFGTDPLNPDSDKNGILDGHEKRRQELSSQELDVKLSFAATGDVDKTTTLSADEGVKDVVGTTGLIGEPVDILSTSKFDKAELSFSYADAALGSTDPADLRVFYYNPATLSLELVDDQKVDAANKQVTATLTHFSTYVLADMRIWAQSWSQGLVKGEAISDDNGGAVRKPLDLVFVIDSSGSMGPGRDDTYNKDLNNNRISGTKLVIDSLQSGDRAAVVDFDDYATLLQKLTDDKTKLKAAADRIDSYGGTNIGRGVKSALDELAAGGRSADESTKVIILLTDGEGSYSSSYTSTAKSKGIIIYTMGLGDSFNAELLRQIADETGGDFYHVNAAEDLQGRFLQAGDGIGLTKDSDGDTIPDWVEAKGYIIKDTLGLKIEPTNPNDPDSDHDLIPDRVELGDWFYNAETGLVYVVRSSTLDGQPVNPNGGDPNKEDTDADGDRDDVDDRDYIAYTEPVVFIHGIRSNTADVWGGDSYLDNGQPTGFLAMQDEGEFKKNILTEQTFSKRQSYQKNGIWYAYKSDAHFGNEQISYGDPDAQFVRQLHEGSEELPNIFPYLVDQGYKLNKNLFVFNWENFDHVLYASNFLREYLGTLSNTYLKDDLSVDVTRGADQEISFSLVGHSAGGLVSRTYIESPQAGDPRISKLITVDTPHWGSDDHHNPGVCGSVLADLDRDDSDLFYANPSNICPNYGADRLDFTNKGDTEYYFIGGLIGVKDRNMIFNDEFYYPKHTDPLLVQLGSATHAKTDDDLFEEIKSVLKSRLDIDLPEPKGSRASDNYFGDNVVALGSQLGIPAAKQRNKDALIQSILYDGAYVFIGRDEAEHSTITHQRVIFELIDGLLSDGNVEGLLD</sequence>
<feature type="region of interest" description="Disordered" evidence="5">
    <location>
        <begin position="332"/>
        <end position="508"/>
    </location>
</feature>
<gene>
    <name evidence="8" type="ORF">PAECIP111893_01848</name>
</gene>
<keyword evidence="9" id="KW-1185">Reference proteome</keyword>
<dbReference type="Pfam" id="PF00395">
    <property type="entry name" value="SLH"/>
    <property type="match status" value="2"/>
</dbReference>
<feature type="compositionally biased region" description="Acidic residues" evidence="5">
    <location>
        <begin position="423"/>
        <end position="437"/>
    </location>
</feature>
<feature type="region of interest" description="Disordered" evidence="5">
    <location>
        <begin position="909"/>
        <end position="935"/>
    </location>
</feature>
<dbReference type="InterPro" id="IPR002035">
    <property type="entry name" value="VWF_A"/>
</dbReference>
<dbReference type="Gene3D" id="3.40.50.1820">
    <property type="entry name" value="alpha/beta hydrolase"/>
    <property type="match status" value="1"/>
</dbReference>
<evidence type="ECO:0000256" key="2">
    <source>
        <dbReference type="ARBA" id="ARBA00022525"/>
    </source>
</evidence>
<dbReference type="SMART" id="SM00327">
    <property type="entry name" value="VWA"/>
    <property type="match status" value="1"/>
</dbReference>
<dbReference type="InterPro" id="IPR012908">
    <property type="entry name" value="PGAP1-ab_dom-like"/>
</dbReference>
<dbReference type="Pfam" id="PF00092">
    <property type="entry name" value="VWA"/>
    <property type="match status" value="1"/>
</dbReference>
<accession>A0ABM9C5U1</accession>
<dbReference type="PANTHER" id="PTHR37467">
    <property type="entry name" value="EXPORTED CALCIUM-BINDING GLYCOPROTEIN-RELATED"/>
    <property type="match status" value="1"/>
</dbReference>
<feature type="domain" description="SLH" evidence="7">
    <location>
        <begin position="43"/>
        <end position="109"/>
    </location>
</feature>
<dbReference type="PROSITE" id="PS50234">
    <property type="entry name" value="VWFA"/>
    <property type="match status" value="1"/>
</dbReference>
<dbReference type="SUPFAM" id="SSF103647">
    <property type="entry name" value="TSP type-3 repeat"/>
    <property type="match status" value="1"/>
</dbReference>
<dbReference type="EMBL" id="CAKMMF010000008">
    <property type="protein sequence ID" value="CAH1202606.1"/>
    <property type="molecule type" value="Genomic_DNA"/>
</dbReference>
<feature type="compositionally biased region" description="Low complexity" evidence="5">
    <location>
        <begin position="339"/>
        <end position="351"/>
    </location>
</feature>
<dbReference type="PROSITE" id="PS51272">
    <property type="entry name" value="SLH"/>
    <property type="match status" value="3"/>
</dbReference>
<protein>
    <recommendedName>
        <fullName evidence="10">VWA domain-containing protein</fullName>
    </recommendedName>
</protein>
<comment type="caution">
    <text evidence="8">The sequence shown here is derived from an EMBL/GenBank/DDBJ whole genome shotgun (WGS) entry which is preliminary data.</text>
</comment>
<dbReference type="InterPro" id="IPR036465">
    <property type="entry name" value="vWFA_dom_sf"/>
</dbReference>
<dbReference type="Pfam" id="PF07819">
    <property type="entry name" value="PGAP1"/>
    <property type="match status" value="1"/>
</dbReference>
<evidence type="ECO:0000313" key="9">
    <source>
        <dbReference type="Proteomes" id="UP000838686"/>
    </source>
</evidence>
<feature type="compositionally biased region" description="Acidic residues" evidence="5">
    <location>
        <begin position="455"/>
        <end position="464"/>
    </location>
</feature>
<feature type="domain" description="SLH" evidence="7">
    <location>
        <begin position="112"/>
        <end position="172"/>
    </location>
</feature>
<feature type="domain" description="VWFA" evidence="6">
    <location>
        <begin position="663"/>
        <end position="845"/>
    </location>
</feature>
<evidence type="ECO:0008006" key="10">
    <source>
        <dbReference type="Google" id="ProtNLM"/>
    </source>
</evidence>
<dbReference type="Gene3D" id="3.40.50.410">
    <property type="entry name" value="von Willebrand factor, type A domain"/>
    <property type="match status" value="1"/>
</dbReference>
<dbReference type="InterPro" id="IPR028974">
    <property type="entry name" value="TSP_type-3_rpt"/>
</dbReference>
<dbReference type="CDD" id="cd00198">
    <property type="entry name" value="vWFA"/>
    <property type="match status" value="1"/>
</dbReference>
<evidence type="ECO:0000256" key="4">
    <source>
        <dbReference type="ARBA" id="ARBA00022837"/>
    </source>
</evidence>
<evidence type="ECO:0000313" key="8">
    <source>
        <dbReference type="EMBL" id="CAH1202606.1"/>
    </source>
</evidence>
<dbReference type="PANTHER" id="PTHR37467:SF1">
    <property type="entry name" value="EXPORTED CALCIUM-BINDING GLYCOPROTEIN"/>
    <property type="match status" value="1"/>
</dbReference>
<keyword evidence="3" id="KW-0732">Signal</keyword>